<sequence length="86" mass="8950">MQVGLAPGLNLLPRLCNVRVGDDWLACVEQPGSGQLAAGSATVKSLTEVVSAGGSWIDPCQKPNLPAATAIAEYMPPSSKLYRVGR</sequence>
<proteinExistence type="predicted"/>
<gene>
    <name evidence="1" type="ORF">CSOL1703_00001234</name>
</gene>
<reference evidence="1 2" key="2">
    <citation type="submission" date="2021-10" db="EMBL/GenBank/DDBJ databases">
        <authorList>
            <person name="Piombo E."/>
        </authorList>
    </citation>
    <scope>NUCLEOTIDE SEQUENCE [LARGE SCALE GENOMIC DNA]</scope>
</reference>
<name>A0A9N9Z561_9HYPO</name>
<dbReference type="EMBL" id="CABFOC020000035">
    <property type="protein sequence ID" value="CAH0049278.1"/>
    <property type="molecule type" value="Genomic_DNA"/>
</dbReference>
<evidence type="ECO:0000313" key="2">
    <source>
        <dbReference type="Proteomes" id="UP000775872"/>
    </source>
</evidence>
<feature type="non-terminal residue" evidence="1">
    <location>
        <position position="1"/>
    </location>
</feature>
<dbReference type="Proteomes" id="UP000775872">
    <property type="component" value="Unassembled WGS sequence"/>
</dbReference>
<reference evidence="2" key="1">
    <citation type="submission" date="2019-06" db="EMBL/GenBank/DDBJ databases">
        <authorList>
            <person name="Broberg M."/>
        </authorList>
    </citation>
    <scope>NUCLEOTIDE SEQUENCE [LARGE SCALE GENOMIC DNA]</scope>
</reference>
<evidence type="ECO:0000313" key="1">
    <source>
        <dbReference type="EMBL" id="CAH0049278.1"/>
    </source>
</evidence>
<dbReference type="OrthoDB" id="10332079at2759"/>
<dbReference type="AlphaFoldDB" id="A0A9N9Z561"/>
<keyword evidence="2" id="KW-1185">Reference proteome</keyword>
<accession>A0A9N9Z561</accession>
<protein>
    <submittedName>
        <fullName evidence="1">Uncharacterized protein</fullName>
    </submittedName>
</protein>
<organism evidence="1 2">
    <name type="scientific">Clonostachys solani</name>
    <dbReference type="NCBI Taxonomy" id="160281"/>
    <lineage>
        <taxon>Eukaryota</taxon>
        <taxon>Fungi</taxon>
        <taxon>Dikarya</taxon>
        <taxon>Ascomycota</taxon>
        <taxon>Pezizomycotina</taxon>
        <taxon>Sordariomycetes</taxon>
        <taxon>Hypocreomycetidae</taxon>
        <taxon>Hypocreales</taxon>
        <taxon>Bionectriaceae</taxon>
        <taxon>Clonostachys</taxon>
    </lineage>
</organism>
<comment type="caution">
    <text evidence="1">The sequence shown here is derived from an EMBL/GenBank/DDBJ whole genome shotgun (WGS) entry which is preliminary data.</text>
</comment>